<dbReference type="EMBL" id="QXFU01000674">
    <property type="protein sequence ID" value="KAE9024909.1"/>
    <property type="molecule type" value="Genomic_DNA"/>
</dbReference>
<proteinExistence type="predicted"/>
<dbReference type="AlphaFoldDB" id="A0A6A4FQB2"/>
<evidence type="ECO:0000256" key="1">
    <source>
        <dbReference type="SAM" id="SignalP"/>
    </source>
</evidence>
<keyword evidence="1" id="KW-0732">Signal</keyword>
<evidence type="ECO:0000313" key="2">
    <source>
        <dbReference type="EMBL" id="KAE9024909.1"/>
    </source>
</evidence>
<evidence type="ECO:0000313" key="6">
    <source>
        <dbReference type="Proteomes" id="UP000434957"/>
    </source>
</evidence>
<dbReference type="Proteomes" id="UP000434957">
    <property type="component" value="Unassembled WGS sequence"/>
</dbReference>
<evidence type="ECO:0000313" key="7">
    <source>
        <dbReference type="Proteomes" id="UP000435112"/>
    </source>
</evidence>
<dbReference type="EMBL" id="QXFT01000542">
    <property type="protein sequence ID" value="KAE9341206.1"/>
    <property type="molecule type" value="Genomic_DNA"/>
</dbReference>
<dbReference type="Proteomes" id="UP000435112">
    <property type="component" value="Unassembled WGS sequence"/>
</dbReference>
<accession>A0A6A4FQB2</accession>
<organism evidence="4 6">
    <name type="scientific">Phytophthora rubi</name>
    <dbReference type="NCBI Taxonomy" id="129364"/>
    <lineage>
        <taxon>Eukaryota</taxon>
        <taxon>Sar</taxon>
        <taxon>Stramenopiles</taxon>
        <taxon>Oomycota</taxon>
        <taxon>Peronosporomycetes</taxon>
        <taxon>Peronosporales</taxon>
        <taxon>Peronosporaceae</taxon>
        <taxon>Phytophthora</taxon>
    </lineage>
</organism>
<reference evidence="4 6" key="1">
    <citation type="submission" date="2018-08" db="EMBL/GenBank/DDBJ databases">
        <title>Genomic investigation of the strawberry pathogen Phytophthora fragariae indicates pathogenicity is determined by transcriptional variation in three key races.</title>
        <authorList>
            <person name="Adams T.M."/>
            <person name="Armitage A.D."/>
            <person name="Sobczyk M.K."/>
            <person name="Bates H.J."/>
            <person name="Dunwell J.M."/>
            <person name="Nellist C.F."/>
            <person name="Harrison R.J."/>
        </authorList>
    </citation>
    <scope>NUCLEOTIDE SEQUENCE [LARGE SCALE GENOMIC DNA]</scope>
    <source>
        <strain evidence="3 5">SCRP249</strain>
        <strain evidence="2 7">SCRP324</strain>
        <strain evidence="4 6">SCRP333</strain>
    </source>
</reference>
<keyword evidence="6" id="KW-1185">Reference proteome</keyword>
<gene>
    <name evidence="3" type="ORF">PR001_g9099</name>
    <name evidence="2" type="ORF">PR002_g11332</name>
    <name evidence="4" type="ORF">PR003_g10101</name>
</gene>
<comment type="caution">
    <text evidence="4">The sequence shown here is derived from an EMBL/GenBank/DDBJ whole genome shotgun (WGS) entry which is preliminary data.</text>
</comment>
<evidence type="ECO:0000313" key="4">
    <source>
        <dbReference type="EMBL" id="KAE9341206.1"/>
    </source>
</evidence>
<sequence>MTGAASPSSSALVSSVLFSLLSEWVGGEHVGLPPSFFWDGRNTKIDCLLSVCVINGSSLSIPSRPAATPSEAAASKHSALLDSGDIYSEHLLS</sequence>
<feature type="signal peptide" evidence="1">
    <location>
        <begin position="1"/>
        <end position="27"/>
    </location>
</feature>
<feature type="chain" id="PRO_5036381391" description="Secreted protein" evidence="1">
    <location>
        <begin position="28"/>
        <end position="93"/>
    </location>
</feature>
<dbReference type="EMBL" id="QXFV01000495">
    <property type="protein sequence ID" value="KAE9035889.1"/>
    <property type="molecule type" value="Genomic_DNA"/>
</dbReference>
<evidence type="ECO:0008006" key="8">
    <source>
        <dbReference type="Google" id="ProtNLM"/>
    </source>
</evidence>
<name>A0A6A4FQB2_9STRA</name>
<dbReference type="Proteomes" id="UP000429607">
    <property type="component" value="Unassembled WGS sequence"/>
</dbReference>
<evidence type="ECO:0000313" key="3">
    <source>
        <dbReference type="EMBL" id="KAE9035889.1"/>
    </source>
</evidence>
<evidence type="ECO:0000313" key="5">
    <source>
        <dbReference type="Proteomes" id="UP000429607"/>
    </source>
</evidence>
<protein>
    <recommendedName>
        <fullName evidence="8">Secreted protein</fullName>
    </recommendedName>
</protein>